<protein>
    <recommendedName>
        <fullName evidence="4 10">4-alpha-glucanotransferase</fullName>
        <ecNumber evidence="3 10">2.4.1.25</ecNumber>
    </recommendedName>
    <alternativeName>
        <fullName evidence="8 10">Amylomaltase</fullName>
    </alternativeName>
    <alternativeName>
        <fullName evidence="9 10">Disproportionating enzyme</fullName>
    </alternativeName>
</protein>
<dbReference type="EMBL" id="SRIB01000010">
    <property type="protein sequence ID" value="TFZ39717.1"/>
    <property type="molecule type" value="Genomic_DNA"/>
</dbReference>
<gene>
    <name evidence="11" type="primary">malQ</name>
    <name evidence="11" type="ORF">E4100_07680</name>
</gene>
<dbReference type="NCBIfam" id="TIGR00217">
    <property type="entry name" value="malQ"/>
    <property type="match status" value="1"/>
</dbReference>
<dbReference type="PANTHER" id="PTHR32438">
    <property type="entry name" value="4-ALPHA-GLUCANOTRANSFERASE DPE1, CHLOROPLASTIC/AMYLOPLASTIC"/>
    <property type="match status" value="1"/>
</dbReference>
<evidence type="ECO:0000256" key="9">
    <source>
        <dbReference type="ARBA" id="ARBA00031501"/>
    </source>
</evidence>
<dbReference type="PANTHER" id="PTHR32438:SF5">
    <property type="entry name" value="4-ALPHA-GLUCANOTRANSFERASE DPE1, CHLOROPLASTIC_AMYLOPLASTIC"/>
    <property type="match status" value="1"/>
</dbReference>
<evidence type="ECO:0000256" key="3">
    <source>
        <dbReference type="ARBA" id="ARBA00012560"/>
    </source>
</evidence>
<dbReference type="AlphaFoldDB" id="A0A4Z0D2E6"/>
<accession>A0A4Z0D2E6</accession>
<organism evidence="11 12">
    <name type="scientific">Soehngenia longivitae</name>
    <dbReference type="NCBI Taxonomy" id="2562294"/>
    <lineage>
        <taxon>Bacteria</taxon>
        <taxon>Bacillati</taxon>
        <taxon>Bacillota</taxon>
        <taxon>Tissierellia</taxon>
        <taxon>Tissierellales</taxon>
        <taxon>Tissierellaceae</taxon>
        <taxon>Soehngenia</taxon>
    </lineage>
</organism>
<keyword evidence="6 10" id="KW-0808">Transferase</keyword>
<dbReference type="Pfam" id="PF02446">
    <property type="entry name" value="Glyco_hydro_77"/>
    <property type="match status" value="1"/>
</dbReference>
<dbReference type="GO" id="GO:0005975">
    <property type="term" value="P:carbohydrate metabolic process"/>
    <property type="evidence" value="ECO:0007669"/>
    <property type="project" value="InterPro"/>
</dbReference>
<name>A0A4Z0D2E6_9FIRM</name>
<evidence type="ECO:0000313" key="11">
    <source>
        <dbReference type="EMBL" id="TFZ39717.1"/>
    </source>
</evidence>
<proteinExistence type="inferred from homology"/>
<evidence type="ECO:0000313" key="12">
    <source>
        <dbReference type="Proteomes" id="UP000298381"/>
    </source>
</evidence>
<reference evidence="11 12" key="1">
    <citation type="submission" date="2019-03" db="EMBL/GenBank/DDBJ databases">
        <title>Draft genome sequence data and analysis of a Fermenting Bacterium, Soehngenia longevitae strain 1933PT, isolated from petroleum reservoir in Azerbaijan.</title>
        <authorList>
            <person name="Grouzdev D.S."/>
            <person name="Bidzhieva S.K."/>
            <person name="Sokolova D.S."/>
            <person name="Tourova T.P."/>
            <person name="Poltaraus A.B."/>
            <person name="Nazina T.N."/>
        </authorList>
    </citation>
    <scope>NUCLEOTIDE SEQUENCE [LARGE SCALE GENOMIC DNA]</scope>
    <source>
        <strain evidence="11 12">1933P</strain>
    </source>
</reference>
<evidence type="ECO:0000256" key="8">
    <source>
        <dbReference type="ARBA" id="ARBA00031423"/>
    </source>
</evidence>
<dbReference type="OrthoDB" id="9811841at2"/>
<evidence type="ECO:0000256" key="2">
    <source>
        <dbReference type="ARBA" id="ARBA00005684"/>
    </source>
</evidence>
<keyword evidence="7 10" id="KW-0119">Carbohydrate metabolism</keyword>
<dbReference type="Proteomes" id="UP000298381">
    <property type="component" value="Unassembled WGS sequence"/>
</dbReference>
<comment type="catalytic activity">
    <reaction evidence="1 10">
        <text>Transfers a segment of a (1-&gt;4)-alpha-D-glucan to a new position in an acceptor, which may be glucose or a (1-&gt;4)-alpha-D-glucan.</text>
        <dbReference type="EC" id="2.4.1.25"/>
    </reaction>
</comment>
<dbReference type="NCBIfam" id="NF011080">
    <property type="entry name" value="PRK14508.1-3"/>
    <property type="match status" value="1"/>
</dbReference>
<evidence type="ECO:0000256" key="10">
    <source>
        <dbReference type="RuleBase" id="RU361207"/>
    </source>
</evidence>
<sequence length="500" mass="58644">MESRCKPLRKRTSGILMHISSLPSQYGIGDFGKEAYNFADFLEKAGQENWQILPLGVTGFGDSPYQCFSAFAGNPYFIDLEEFIELNYLTPDEIKNEDLGENENYVDYGKLYIGKYKLLRIAYDRAKDSIKNELDLFYQKNKYWLREFALFMSLKDEFNGQSWLNWPIEFRQFDSKEIIDFEKNSSDRIYFWIFTQYYFEKQWHKLKNYVNSKGIKIIGDLPIYVSEDSSDVWAHPYNFNLDENLIPKTVAGVPPDDFTSKGQLWGNPIYNWNKMEEDGYKFWVDRIRHSFNMFDTLRIDHFRGFESYWEVPYGSEDAVNGKWVKGPGIKLFKKIKEELGDLDIIAEDLGYQTEEVIKLIEDTGFPGMKILQFAFDPYGDSENLPHNLIRNATFYTGTHDNKTVKDWFDTAPLEEKEFAVKYLKLDEKEGYSWGLIRGVWSSGAYLAVCQMQDFLNLGQEARMNTPATLGNNWKWRIDKSMLTDELAAAIKDLTKTYRRE</sequence>
<keyword evidence="5 10" id="KW-0328">Glycosyltransferase</keyword>
<dbReference type="Gene3D" id="3.20.20.80">
    <property type="entry name" value="Glycosidases"/>
    <property type="match status" value="1"/>
</dbReference>
<keyword evidence="12" id="KW-1185">Reference proteome</keyword>
<evidence type="ECO:0000256" key="6">
    <source>
        <dbReference type="ARBA" id="ARBA00022679"/>
    </source>
</evidence>
<dbReference type="GO" id="GO:0004134">
    <property type="term" value="F:4-alpha-glucanotransferase activity"/>
    <property type="evidence" value="ECO:0007669"/>
    <property type="project" value="UniProtKB-EC"/>
</dbReference>
<comment type="caution">
    <text evidence="11">The sequence shown here is derived from an EMBL/GenBank/DDBJ whole genome shotgun (WGS) entry which is preliminary data.</text>
</comment>
<evidence type="ECO:0000256" key="7">
    <source>
        <dbReference type="ARBA" id="ARBA00023277"/>
    </source>
</evidence>
<dbReference type="SUPFAM" id="SSF51445">
    <property type="entry name" value="(Trans)glycosidases"/>
    <property type="match status" value="1"/>
</dbReference>
<evidence type="ECO:0000256" key="1">
    <source>
        <dbReference type="ARBA" id="ARBA00000439"/>
    </source>
</evidence>
<dbReference type="InterPro" id="IPR017853">
    <property type="entry name" value="GH"/>
</dbReference>
<dbReference type="EC" id="2.4.1.25" evidence="3 10"/>
<evidence type="ECO:0000256" key="5">
    <source>
        <dbReference type="ARBA" id="ARBA00022676"/>
    </source>
</evidence>
<evidence type="ECO:0000256" key="4">
    <source>
        <dbReference type="ARBA" id="ARBA00020295"/>
    </source>
</evidence>
<dbReference type="InterPro" id="IPR003385">
    <property type="entry name" value="Glyco_hydro_77"/>
</dbReference>
<comment type="similarity">
    <text evidence="2 10">Belongs to the disproportionating enzyme family.</text>
</comment>